<keyword evidence="3" id="KW-1185">Reference proteome</keyword>
<feature type="compositionally biased region" description="Low complexity" evidence="1">
    <location>
        <begin position="189"/>
        <end position="199"/>
    </location>
</feature>
<accession>A0ABS3QMW4</accession>
<reference evidence="2 3" key="1">
    <citation type="submission" date="2021-03" db="EMBL/GenBank/DDBJ databases">
        <authorList>
            <person name="Kim M.K."/>
        </authorList>
    </citation>
    <scope>NUCLEOTIDE SEQUENCE [LARGE SCALE GENOMIC DNA]</scope>
    <source>
        <strain evidence="2 3">BT442</strain>
    </source>
</reference>
<dbReference type="EMBL" id="JAGETZ010000019">
    <property type="protein sequence ID" value="MBO2012614.1"/>
    <property type="molecule type" value="Genomic_DNA"/>
</dbReference>
<protein>
    <recommendedName>
        <fullName evidence="4">DUF3379 family protein</fullName>
    </recommendedName>
</protein>
<evidence type="ECO:0008006" key="4">
    <source>
        <dbReference type="Google" id="ProtNLM"/>
    </source>
</evidence>
<dbReference type="RefSeq" id="WP_208178354.1">
    <property type="nucleotide sequence ID" value="NZ_JAGETZ010000019.1"/>
</dbReference>
<organism evidence="2 3">
    <name type="scientific">Hymenobacter negativus</name>
    <dbReference type="NCBI Taxonomy" id="2795026"/>
    <lineage>
        <taxon>Bacteria</taxon>
        <taxon>Pseudomonadati</taxon>
        <taxon>Bacteroidota</taxon>
        <taxon>Cytophagia</taxon>
        <taxon>Cytophagales</taxon>
        <taxon>Hymenobacteraceae</taxon>
        <taxon>Hymenobacter</taxon>
    </lineage>
</organism>
<proteinExistence type="predicted"/>
<evidence type="ECO:0000256" key="1">
    <source>
        <dbReference type="SAM" id="MobiDB-lite"/>
    </source>
</evidence>
<sequence>MSNPSEDNLLDQSLRDVFRDYDLPPDAHPRVWEGVAERIATLPAPSAGFPYRLLLPFTAAVGIGLGWLLPHPEAQPASQAAAPVVQVAPYAPAAVPAPAAQLPAMDVSAVEAQPTAEPVAQPQQAPRKRRADVRPISAAQSAAPVGLDSAGLAAVQTALTPEVVVPTETASATTSLPVHIAAAPQVSAPAQQLAPSASAKTQKPAGNNEKIGYRKLTQRQPENRRGIGRWFTRFFQGVRHLLS</sequence>
<name>A0ABS3QMW4_9BACT</name>
<evidence type="ECO:0000313" key="3">
    <source>
        <dbReference type="Proteomes" id="UP000664369"/>
    </source>
</evidence>
<gene>
    <name evidence="2" type="ORF">J4E00_26370</name>
</gene>
<comment type="caution">
    <text evidence="2">The sequence shown here is derived from an EMBL/GenBank/DDBJ whole genome shotgun (WGS) entry which is preliminary data.</text>
</comment>
<feature type="region of interest" description="Disordered" evidence="1">
    <location>
        <begin position="189"/>
        <end position="219"/>
    </location>
</feature>
<dbReference type="Proteomes" id="UP000664369">
    <property type="component" value="Unassembled WGS sequence"/>
</dbReference>
<evidence type="ECO:0000313" key="2">
    <source>
        <dbReference type="EMBL" id="MBO2012614.1"/>
    </source>
</evidence>
<feature type="region of interest" description="Disordered" evidence="1">
    <location>
        <begin position="113"/>
        <end position="137"/>
    </location>
</feature>